<dbReference type="AlphaFoldDB" id="A0A7C9VBV2"/>
<accession>A0A7C9VBV2</accession>
<evidence type="ECO:0000313" key="2">
    <source>
        <dbReference type="Proteomes" id="UP000481252"/>
    </source>
</evidence>
<evidence type="ECO:0000313" key="1">
    <source>
        <dbReference type="EMBL" id="NGN41091.1"/>
    </source>
</evidence>
<keyword evidence="2" id="KW-1185">Reference proteome</keyword>
<sequence>MTSSKPGRTPRRGFSSAALLWLVVALAAAHGFLGANSPVRAARLLADGMAASGQGAGTPSGDRSGAANPQRMVAIADWRGLALKSFLAGTDTGPAILPAMQWQVTASLHTGLLDRIPESFRGTATTVLRARAPPQAA</sequence>
<comment type="caution">
    <text evidence="1">The sequence shown here is derived from an EMBL/GenBank/DDBJ whole genome shotgun (WGS) entry which is preliminary data.</text>
</comment>
<protein>
    <submittedName>
        <fullName evidence="1">Uncharacterized protein</fullName>
    </submittedName>
</protein>
<gene>
    <name evidence="1" type="ORF">G6N74_08445</name>
</gene>
<dbReference type="EMBL" id="JAAKZG010000003">
    <property type="protein sequence ID" value="NGN41091.1"/>
    <property type="molecule type" value="Genomic_DNA"/>
</dbReference>
<dbReference type="Proteomes" id="UP000481252">
    <property type="component" value="Unassembled WGS sequence"/>
</dbReference>
<proteinExistence type="predicted"/>
<organism evidence="1 2">
    <name type="scientific">Mesorhizobium zhangyense</name>
    <dbReference type="NCBI Taxonomy" id="1776730"/>
    <lineage>
        <taxon>Bacteria</taxon>
        <taxon>Pseudomonadati</taxon>
        <taxon>Pseudomonadota</taxon>
        <taxon>Alphaproteobacteria</taxon>
        <taxon>Hyphomicrobiales</taxon>
        <taxon>Phyllobacteriaceae</taxon>
        <taxon>Mesorhizobium</taxon>
    </lineage>
</organism>
<dbReference type="RefSeq" id="WP_165116286.1">
    <property type="nucleotide sequence ID" value="NZ_JAAKZG010000003.1"/>
</dbReference>
<name>A0A7C9VBV2_9HYPH</name>
<reference evidence="1 2" key="1">
    <citation type="submission" date="2020-02" db="EMBL/GenBank/DDBJ databases">
        <title>Genome sequence of the type strain CGMCC 1.15528 of Mesorhizobium zhangyense.</title>
        <authorList>
            <person name="Gao J."/>
            <person name="Sun J."/>
        </authorList>
    </citation>
    <scope>NUCLEOTIDE SEQUENCE [LARGE SCALE GENOMIC DNA]</scope>
    <source>
        <strain evidence="1 2">CGMCC 1.15528</strain>
    </source>
</reference>